<keyword evidence="2" id="KW-1185">Reference proteome</keyword>
<dbReference type="EMBL" id="GL380046">
    <property type="protein sequence ID" value="EGT44261.1"/>
    <property type="molecule type" value="Genomic_DNA"/>
</dbReference>
<organism evidence="2">
    <name type="scientific">Caenorhabditis brenneri</name>
    <name type="common">Nematode worm</name>
    <dbReference type="NCBI Taxonomy" id="135651"/>
    <lineage>
        <taxon>Eukaryota</taxon>
        <taxon>Metazoa</taxon>
        <taxon>Ecdysozoa</taxon>
        <taxon>Nematoda</taxon>
        <taxon>Chromadorea</taxon>
        <taxon>Rhabditida</taxon>
        <taxon>Rhabditina</taxon>
        <taxon>Rhabditomorpha</taxon>
        <taxon>Rhabditoidea</taxon>
        <taxon>Rhabditidae</taxon>
        <taxon>Peloderinae</taxon>
        <taxon>Caenorhabditis</taxon>
    </lineage>
</organism>
<protein>
    <submittedName>
        <fullName evidence="1">Uncharacterized protein</fullName>
    </submittedName>
</protein>
<reference evidence="2" key="1">
    <citation type="submission" date="2011-07" db="EMBL/GenBank/DDBJ databases">
        <authorList>
            <consortium name="Caenorhabditis brenneri Sequencing and Analysis Consortium"/>
            <person name="Wilson R.K."/>
        </authorList>
    </citation>
    <scope>NUCLEOTIDE SEQUENCE [LARGE SCALE GENOMIC DNA]</scope>
    <source>
        <strain evidence="2">PB2801</strain>
    </source>
</reference>
<gene>
    <name evidence="1" type="ORF">CAEBREN_13444</name>
</gene>
<accession>G0P3M0</accession>
<name>G0P3M0_CAEBE</name>
<evidence type="ECO:0000313" key="1">
    <source>
        <dbReference type="EMBL" id="EGT44261.1"/>
    </source>
</evidence>
<dbReference type="Proteomes" id="UP000008068">
    <property type="component" value="Unassembled WGS sequence"/>
</dbReference>
<sequence>MFWQRISEVLFNYSSSQQKSRQFMHDNFNGFKEELFIQLVNGMSSRGSRCQHHEQLHGLNKRKMSFQKSGFASSSSRISVTPSGARIASTIGVNLEATVKAKVVQGNSQVDLQEDTSLKEAKDNWSQAQYSTFDKFFQ</sequence>
<evidence type="ECO:0000313" key="2">
    <source>
        <dbReference type="Proteomes" id="UP000008068"/>
    </source>
</evidence>
<dbReference type="AlphaFoldDB" id="G0P3M0"/>
<proteinExistence type="predicted"/>
<dbReference type="InParanoid" id="G0P3M0"/>
<dbReference type="HOGENOM" id="CLU_1857023_0_0_1"/>